<keyword evidence="3 7" id="KW-1133">Transmembrane helix</keyword>
<sequence>MAWSSHINSPFQVGIIVLCAILSPVAPILVGLRLWSKSILRSRLKWGDYLVILSCLTLLGVWLPIIFLFAGGGGAHWELKDRPIGFWIMRVECLVIASTFYLLSSYLCRVSILCIYYELLRQLPRMSSIIMAVGIWVIVCGVVSMGVQLGVGIQDVLFVISDLGPNAKQEGPKWVVYGVLPDVLSCVCDFVVFALPLKSLWGLQMRNRKRKIRLIFTFTVGFIACVLSLLRILAWKLPGYINEAPEDTYIRRDAFELLYPIEITFGILGACLPMLRPIFHRKEYGSRSSGNSYAMGPVRNAGSRTALTQDSVYGNNNSSHSKRPSVGLDEEEATW</sequence>
<feature type="transmembrane region" description="Helical" evidence="7">
    <location>
        <begin position="174"/>
        <end position="195"/>
    </location>
</feature>
<organism evidence="9 10">
    <name type="scientific">Phomopsis amygdali</name>
    <name type="common">Fusicoccum amygdali</name>
    <dbReference type="NCBI Taxonomy" id="1214568"/>
    <lineage>
        <taxon>Eukaryota</taxon>
        <taxon>Fungi</taxon>
        <taxon>Dikarya</taxon>
        <taxon>Ascomycota</taxon>
        <taxon>Pezizomycotina</taxon>
        <taxon>Sordariomycetes</taxon>
        <taxon>Sordariomycetidae</taxon>
        <taxon>Diaporthales</taxon>
        <taxon>Diaporthaceae</taxon>
        <taxon>Diaporthe</taxon>
    </lineage>
</organism>
<dbReference type="Proteomes" id="UP001265746">
    <property type="component" value="Unassembled WGS sequence"/>
</dbReference>
<feature type="compositionally biased region" description="Polar residues" evidence="6">
    <location>
        <begin position="309"/>
        <end position="319"/>
    </location>
</feature>
<evidence type="ECO:0000256" key="5">
    <source>
        <dbReference type="ARBA" id="ARBA00038359"/>
    </source>
</evidence>
<dbReference type="InterPro" id="IPR049326">
    <property type="entry name" value="Rhodopsin_dom_fungi"/>
</dbReference>
<evidence type="ECO:0000256" key="7">
    <source>
        <dbReference type="SAM" id="Phobius"/>
    </source>
</evidence>
<feature type="transmembrane region" description="Helical" evidence="7">
    <location>
        <begin position="84"/>
        <end position="108"/>
    </location>
</feature>
<dbReference type="AlphaFoldDB" id="A0AAD9SJT9"/>
<evidence type="ECO:0000256" key="3">
    <source>
        <dbReference type="ARBA" id="ARBA00022989"/>
    </source>
</evidence>
<feature type="transmembrane region" description="Helical" evidence="7">
    <location>
        <begin position="215"/>
        <end position="237"/>
    </location>
</feature>
<keyword evidence="4 7" id="KW-0472">Membrane</keyword>
<feature type="transmembrane region" description="Helical" evidence="7">
    <location>
        <begin position="47"/>
        <end position="72"/>
    </location>
</feature>
<feature type="transmembrane region" description="Helical" evidence="7">
    <location>
        <begin position="257"/>
        <end position="279"/>
    </location>
</feature>
<protein>
    <recommendedName>
        <fullName evidence="8">Rhodopsin domain-containing protein</fullName>
    </recommendedName>
</protein>
<evidence type="ECO:0000256" key="6">
    <source>
        <dbReference type="SAM" id="MobiDB-lite"/>
    </source>
</evidence>
<accession>A0AAD9SJT9</accession>
<evidence type="ECO:0000313" key="10">
    <source>
        <dbReference type="Proteomes" id="UP001265746"/>
    </source>
</evidence>
<evidence type="ECO:0000256" key="2">
    <source>
        <dbReference type="ARBA" id="ARBA00022692"/>
    </source>
</evidence>
<evidence type="ECO:0000259" key="8">
    <source>
        <dbReference type="Pfam" id="PF20684"/>
    </source>
</evidence>
<comment type="similarity">
    <text evidence="5">Belongs to the SAT4 family.</text>
</comment>
<comment type="subcellular location">
    <subcellularLocation>
        <location evidence="1">Membrane</location>
        <topology evidence="1">Multi-pass membrane protein</topology>
    </subcellularLocation>
</comment>
<comment type="caution">
    <text evidence="9">The sequence shown here is derived from an EMBL/GenBank/DDBJ whole genome shotgun (WGS) entry which is preliminary data.</text>
</comment>
<dbReference type="PANTHER" id="PTHR33048:SF47">
    <property type="entry name" value="INTEGRAL MEMBRANE PROTEIN-RELATED"/>
    <property type="match status" value="1"/>
</dbReference>
<evidence type="ECO:0000313" key="9">
    <source>
        <dbReference type="EMBL" id="KAK2609905.1"/>
    </source>
</evidence>
<keyword evidence="10" id="KW-1185">Reference proteome</keyword>
<feature type="transmembrane region" description="Helical" evidence="7">
    <location>
        <begin position="12"/>
        <end position="35"/>
    </location>
</feature>
<dbReference type="GO" id="GO:0016020">
    <property type="term" value="C:membrane"/>
    <property type="evidence" value="ECO:0007669"/>
    <property type="project" value="UniProtKB-SubCell"/>
</dbReference>
<dbReference type="PANTHER" id="PTHR33048">
    <property type="entry name" value="PTH11-LIKE INTEGRAL MEMBRANE PROTEIN (AFU_ORTHOLOGUE AFUA_5G11245)"/>
    <property type="match status" value="1"/>
</dbReference>
<dbReference type="Pfam" id="PF20684">
    <property type="entry name" value="Fung_rhodopsin"/>
    <property type="match status" value="1"/>
</dbReference>
<dbReference type="InterPro" id="IPR052337">
    <property type="entry name" value="SAT4-like"/>
</dbReference>
<feature type="domain" description="Rhodopsin" evidence="8">
    <location>
        <begin position="32"/>
        <end position="281"/>
    </location>
</feature>
<dbReference type="EMBL" id="JAUJFL010000002">
    <property type="protein sequence ID" value="KAK2609905.1"/>
    <property type="molecule type" value="Genomic_DNA"/>
</dbReference>
<feature type="transmembrane region" description="Helical" evidence="7">
    <location>
        <begin position="129"/>
        <end position="154"/>
    </location>
</feature>
<reference evidence="9" key="1">
    <citation type="submission" date="2023-06" db="EMBL/GenBank/DDBJ databases">
        <authorList>
            <person name="Noh H."/>
        </authorList>
    </citation>
    <scope>NUCLEOTIDE SEQUENCE</scope>
    <source>
        <strain evidence="9">DUCC20226</strain>
    </source>
</reference>
<gene>
    <name evidence="9" type="ORF">N8I77_003375</name>
</gene>
<proteinExistence type="inferred from homology"/>
<feature type="region of interest" description="Disordered" evidence="6">
    <location>
        <begin position="309"/>
        <end position="335"/>
    </location>
</feature>
<evidence type="ECO:0000256" key="1">
    <source>
        <dbReference type="ARBA" id="ARBA00004141"/>
    </source>
</evidence>
<evidence type="ECO:0000256" key="4">
    <source>
        <dbReference type="ARBA" id="ARBA00023136"/>
    </source>
</evidence>
<name>A0AAD9SJT9_PHOAM</name>
<keyword evidence="2 7" id="KW-0812">Transmembrane</keyword>